<evidence type="ECO:0000313" key="16">
    <source>
        <dbReference type="EMBL" id="KAJ8979961.1"/>
    </source>
</evidence>
<evidence type="ECO:0000256" key="3">
    <source>
        <dbReference type="ARBA" id="ARBA00009158"/>
    </source>
</evidence>
<evidence type="ECO:0000256" key="8">
    <source>
        <dbReference type="ARBA" id="ARBA00023069"/>
    </source>
</evidence>
<comment type="similarity">
    <text evidence="3">Belongs to the MNS1 family.</text>
</comment>
<gene>
    <name evidence="16" type="ORF">NQ317_006406</name>
</gene>
<accession>A0ABQ9JQ02</accession>
<evidence type="ECO:0000259" key="15">
    <source>
        <dbReference type="Pfam" id="PF13868"/>
    </source>
</evidence>
<evidence type="ECO:0000256" key="14">
    <source>
        <dbReference type="SAM" id="Coils"/>
    </source>
</evidence>
<evidence type="ECO:0000313" key="17">
    <source>
        <dbReference type="Proteomes" id="UP001162164"/>
    </source>
</evidence>
<evidence type="ECO:0000256" key="12">
    <source>
        <dbReference type="ARBA" id="ARBA00023273"/>
    </source>
</evidence>
<sequence length="219" mass="26468">MSKAADIKEKQEAKERKEAIKAKISENIARQIYAEQAKVREKEDIVLELLQEEQKEAIEQKHKKDVEKQIRQRIETLHSLKTQMVEKAERKRQEAEEDAKYKEQMLAKLAEDNRVELLSDQKKRMKLLQLRRDVEQMIIDRRQQYAEERQLLMKLKEEEEYEMEQRKRIIEEERMRMLKEHIENLVGYIPKGLLRPDDLPQLGSDIFERCRPCQSFCME</sequence>
<evidence type="ECO:0000256" key="1">
    <source>
        <dbReference type="ARBA" id="ARBA00004123"/>
    </source>
</evidence>
<keyword evidence="11" id="KW-0469">Meiosis</keyword>
<dbReference type="InterPro" id="IPR043597">
    <property type="entry name" value="TPH_dom"/>
</dbReference>
<keyword evidence="10" id="KW-0539">Nucleus</keyword>
<evidence type="ECO:0000256" key="11">
    <source>
        <dbReference type="ARBA" id="ARBA00023254"/>
    </source>
</evidence>
<keyword evidence="9" id="KW-0206">Cytoskeleton</keyword>
<proteinExistence type="inferred from homology"/>
<name>A0ABQ9JQ02_9CUCU</name>
<keyword evidence="6" id="KW-0282">Flagellum</keyword>
<comment type="function">
    <text evidence="13">Microtubule inner protein (MIP) part of the dynein-decorated doublet microtubules (DMTs) in cilia axoneme, which is required for motile cilia beating. May play a role in the control of meiotic division and germ cell differentiation through regulation of pairing and recombination during meiosis. Required for sperm flagella assembly. May play a role in the assembly and function of the outer dynein arm-docking complex (ODA-DC). ODA-DC mediates outer dynein arms (ODA) binding onto the axonemal doublet microtubules.</text>
</comment>
<keyword evidence="5" id="KW-0963">Cytoplasm</keyword>
<organism evidence="16 17">
    <name type="scientific">Molorchus minor</name>
    <dbReference type="NCBI Taxonomy" id="1323400"/>
    <lineage>
        <taxon>Eukaryota</taxon>
        <taxon>Metazoa</taxon>
        <taxon>Ecdysozoa</taxon>
        <taxon>Arthropoda</taxon>
        <taxon>Hexapoda</taxon>
        <taxon>Insecta</taxon>
        <taxon>Pterygota</taxon>
        <taxon>Neoptera</taxon>
        <taxon>Endopterygota</taxon>
        <taxon>Coleoptera</taxon>
        <taxon>Polyphaga</taxon>
        <taxon>Cucujiformia</taxon>
        <taxon>Chrysomeloidea</taxon>
        <taxon>Cerambycidae</taxon>
        <taxon>Lamiinae</taxon>
        <taxon>Monochamini</taxon>
        <taxon>Molorchus</taxon>
    </lineage>
</organism>
<evidence type="ECO:0000256" key="2">
    <source>
        <dbReference type="ARBA" id="ARBA00004611"/>
    </source>
</evidence>
<dbReference type="Proteomes" id="UP001162164">
    <property type="component" value="Unassembled WGS sequence"/>
</dbReference>
<dbReference type="PANTHER" id="PTHR19265">
    <property type="entry name" value="MEIOSIS-SPECIFIC NUCLEAR STRUCTURAL PROTEIN 1"/>
    <property type="match status" value="1"/>
</dbReference>
<feature type="domain" description="Trichohyalin-plectin-homology" evidence="15">
    <location>
        <begin position="3"/>
        <end position="191"/>
    </location>
</feature>
<keyword evidence="7 14" id="KW-0175">Coiled coil</keyword>
<keyword evidence="12" id="KW-0966">Cell projection</keyword>
<dbReference type="EMBL" id="JAPWTJ010000299">
    <property type="protein sequence ID" value="KAJ8979961.1"/>
    <property type="molecule type" value="Genomic_DNA"/>
</dbReference>
<dbReference type="InterPro" id="IPR026504">
    <property type="entry name" value="MNS1"/>
</dbReference>
<feature type="coiled-coil region" evidence="14">
    <location>
        <begin position="3"/>
        <end position="112"/>
    </location>
</feature>
<evidence type="ECO:0000256" key="6">
    <source>
        <dbReference type="ARBA" id="ARBA00022846"/>
    </source>
</evidence>
<comment type="subcellular location">
    <subcellularLocation>
        <location evidence="2">Cytoplasm</location>
        <location evidence="2">Cytoskeleton</location>
        <location evidence="2">Flagellum axoneme</location>
    </subcellularLocation>
    <subcellularLocation>
        <location evidence="1">Nucleus</location>
    </subcellularLocation>
</comment>
<keyword evidence="17" id="KW-1185">Reference proteome</keyword>
<evidence type="ECO:0000256" key="7">
    <source>
        <dbReference type="ARBA" id="ARBA00023054"/>
    </source>
</evidence>
<evidence type="ECO:0000256" key="4">
    <source>
        <dbReference type="ARBA" id="ARBA00014813"/>
    </source>
</evidence>
<evidence type="ECO:0000256" key="5">
    <source>
        <dbReference type="ARBA" id="ARBA00022490"/>
    </source>
</evidence>
<keyword evidence="8" id="KW-0969">Cilium</keyword>
<comment type="caution">
    <text evidence="16">The sequence shown here is derived from an EMBL/GenBank/DDBJ whole genome shotgun (WGS) entry which is preliminary data.</text>
</comment>
<dbReference type="Pfam" id="PF13868">
    <property type="entry name" value="TPH"/>
    <property type="match status" value="1"/>
</dbReference>
<protein>
    <recommendedName>
        <fullName evidence="4">Meiosis-specific nuclear structural protein 1</fullName>
    </recommendedName>
</protein>
<evidence type="ECO:0000256" key="13">
    <source>
        <dbReference type="ARBA" id="ARBA00046114"/>
    </source>
</evidence>
<evidence type="ECO:0000256" key="10">
    <source>
        <dbReference type="ARBA" id="ARBA00023242"/>
    </source>
</evidence>
<evidence type="ECO:0000256" key="9">
    <source>
        <dbReference type="ARBA" id="ARBA00023212"/>
    </source>
</evidence>
<reference evidence="16" key="1">
    <citation type="journal article" date="2023" name="Insect Mol. Biol.">
        <title>Genome sequencing provides insights into the evolution of gene families encoding plant cell wall-degrading enzymes in longhorned beetles.</title>
        <authorList>
            <person name="Shin N.R."/>
            <person name="Okamura Y."/>
            <person name="Kirsch R."/>
            <person name="Pauchet Y."/>
        </authorList>
    </citation>
    <scope>NUCLEOTIDE SEQUENCE</scope>
    <source>
        <strain evidence="16">MMC_N1</strain>
    </source>
</reference>
<dbReference type="PANTHER" id="PTHR19265:SF0">
    <property type="entry name" value="MEIOSIS-SPECIFIC NUCLEAR STRUCTURAL PROTEIN 1"/>
    <property type="match status" value="1"/>
</dbReference>